<protein>
    <submittedName>
        <fullName evidence="1">Uncharacterized protein</fullName>
    </submittedName>
</protein>
<reference evidence="1" key="1">
    <citation type="journal article" date="2020" name="Nature">
        <title>Giant virus diversity and host interactions through global metagenomics.</title>
        <authorList>
            <person name="Schulz F."/>
            <person name="Roux S."/>
            <person name="Paez-Espino D."/>
            <person name="Jungbluth S."/>
            <person name="Walsh D.A."/>
            <person name="Denef V.J."/>
            <person name="McMahon K.D."/>
            <person name="Konstantinidis K.T."/>
            <person name="Eloe-Fadrosh E.A."/>
            <person name="Kyrpides N.C."/>
            <person name="Woyke T."/>
        </authorList>
    </citation>
    <scope>NUCLEOTIDE SEQUENCE</scope>
    <source>
        <strain evidence="1">GVMAG-S-ERX555943-30</strain>
    </source>
</reference>
<name>A0A6C0ATN9_9ZZZZ</name>
<accession>A0A6C0ATN9</accession>
<dbReference type="EMBL" id="MN738749">
    <property type="protein sequence ID" value="QHS83174.1"/>
    <property type="molecule type" value="Genomic_DNA"/>
</dbReference>
<sequence length="184" mass="21780">MTTYHNIFCHYPVSKISYSNDDFTPSFIGYLKEQLSLFVRPPTKDENKKVCLLFDQEYMNTITEQDRNNAVYTYLKLKRLRAMYLQLTFYFKQFNIGSTGVISRYVTVLIHKVDEHKQSIEEFLTNYEPLYSKKQKKYLKIVVTTLNNFVKLINGRTNAVKDVLRTQTPLPEDLFPVICEYIGR</sequence>
<evidence type="ECO:0000313" key="1">
    <source>
        <dbReference type="EMBL" id="QHS83174.1"/>
    </source>
</evidence>
<proteinExistence type="predicted"/>
<dbReference type="AlphaFoldDB" id="A0A6C0ATN9"/>
<organism evidence="1">
    <name type="scientific">viral metagenome</name>
    <dbReference type="NCBI Taxonomy" id="1070528"/>
    <lineage>
        <taxon>unclassified sequences</taxon>
        <taxon>metagenomes</taxon>
        <taxon>organismal metagenomes</taxon>
    </lineage>
</organism>